<feature type="region of interest" description="Disordered" evidence="1">
    <location>
        <begin position="62"/>
        <end position="101"/>
    </location>
</feature>
<dbReference type="Proteomes" id="UP000542813">
    <property type="component" value="Unassembled WGS sequence"/>
</dbReference>
<dbReference type="EMBL" id="JACHMM010000001">
    <property type="protein sequence ID" value="MBB5789656.1"/>
    <property type="molecule type" value="Genomic_DNA"/>
</dbReference>
<protein>
    <submittedName>
        <fullName evidence="2">Uncharacterized protein</fullName>
    </submittedName>
</protein>
<reference evidence="2 3" key="1">
    <citation type="submission" date="2020-08" db="EMBL/GenBank/DDBJ databases">
        <title>Sequencing the genomes of 1000 actinobacteria strains.</title>
        <authorList>
            <person name="Klenk H.-P."/>
        </authorList>
    </citation>
    <scope>NUCLEOTIDE SEQUENCE [LARGE SCALE GENOMIC DNA]</scope>
    <source>
        <strain evidence="2 3">DSM 102122</strain>
    </source>
</reference>
<evidence type="ECO:0000313" key="2">
    <source>
        <dbReference type="EMBL" id="MBB5789656.1"/>
    </source>
</evidence>
<proteinExistence type="predicted"/>
<keyword evidence="3" id="KW-1185">Reference proteome</keyword>
<organism evidence="2 3">
    <name type="scientific">Jiangella mangrovi</name>
    <dbReference type="NCBI Taxonomy" id="1524084"/>
    <lineage>
        <taxon>Bacteria</taxon>
        <taxon>Bacillati</taxon>
        <taxon>Actinomycetota</taxon>
        <taxon>Actinomycetes</taxon>
        <taxon>Jiangellales</taxon>
        <taxon>Jiangellaceae</taxon>
        <taxon>Jiangella</taxon>
    </lineage>
</organism>
<gene>
    <name evidence="2" type="ORF">HD601_004231</name>
</gene>
<evidence type="ECO:0000313" key="3">
    <source>
        <dbReference type="Proteomes" id="UP000542813"/>
    </source>
</evidence>
<name>A0A7W9LMV8_9ACTN</name>
<comment type="caution">
    <text evidence="2">The sequence shown here is derived from an EMBL/GenBank/DDBJ whole genome shotgun (WGS) entry which is preliminary data.</text>
</comment>
<dbReference type="AlphaFoldDB" id="A0A7W9LMV8"/>
<sequence>MDTPSSVATLNVGRLGAAHPMPIGPAVRIALVTLACDLVELMRGFHYGELCDAESPVAVADPGLADRYSPSSGRHPWSRTRSPSCGYPSPVPKVPLPGISK</sequence>
<accession>A0A7W9LMV8</accession>
<evidence type="ECO:0000256" key="1">
    <source>
        <dbReference type="SAM" id="MobiDB-lite"/>
    </source>
</evidence>